<evidence type="ECO:0000256" key="4">
    <source>
        <dbReference type="ARBA" id="ARBA00022692"/>
    </source>
</evidence>
<feature type="transmembrane region" description="Helical" evidence="7">
    <location>
        <begin position="274"/>
        <end position="297"/>
    </location>
</feature>
<comment type="subcellular location">
    <subcellularLocation>
        <location evidence="1">Membrane</location>
        <topology evidence="1">Multi-pass membrane protein</topology>
    </subcellularLocation>
</comment>
<feature type="transmembrane region" description="Helical" evidence="7">
    <location>
        <begin position="138"/>
        <end position="157"/>
    </location>
</feature>
<dbReference type="Gene3D" id="1.20.1250.20">
    <property type="entry name" value="MFS general substrate transporter like domains"/>
    <property type="match status" value="1"/>
</dbReference>
<gene>
    <name evidence="9" type="ORF">NEOLI_002825</name>
</gene>
<proteinExistence type="inferred from homology"/>
<feature type="transmembrane region" description="Helical" evidence="7">
    <location>
        <begin position="368"/>
        <end position="389"/>
    </location>
</feature>
<dbReference type="GO" id="GO:0016020">
    <property type="term" value="C:membrane"/>
    <property type="evidence" value="ECO:0007669"/>
    <property type="project" value="UniProtKB-SubCell"/>
</dbReference>
<comment type="caution">
    <text evidence="9">The sequence shown here is derived from an EMBL/GenBank/DDBJ whole genome shotgun (WGS) entry which is preliminary data.</text>
</comment>
<name>A0A1U7LS14_NEOID</name>
<evidence type="ECO:0000256" key="2">
    <source>
        <dbReference type="ARBA" id="ARBA00010992"/>
    </source>
</evidence>
<dbReference type="OMA" id="SYRWRWI"/>
<dbReference type="AlphaFoldDB" id="A0A1U7LS14"/>
<feature type="transmembrane region" description="Helical" evidence="7">
    <location>
        <begin position="240"/>
        <end position="262"/>
    </location>
</feature>
<keyword evidence="6 7" id="KW-0472">Membrane</keyword>
<dbReference type="SUPFAM" id="SSF103473">
    <property type="entry name" value="MFS general substrate transporter"/>
    <property type="match status" value="1"/>
</dbReference>
<dbReference type="PANTHER" id="PTHR23503:SF8">
    <property type="entry name" value="FACILITATED GLUCOSE TRANSPORTER PROTEIN 1"/>
    <property type="match status" value="1"/>
</dbReference>
<dbReference type="InterPro" id="IPR036259">
    <property type="entry name" value="MFS_trans_sf"/>
</dbReference>
<feature type="transmembrane region" description="Helical" evidence="7">
    <location>
        <begin position="105"/>
        <end position="126"/>
    </location>
</feature>
<dbReference type="GO" id="GO:0015149">
    <property type="term" value="F:hexose transmembrane transporter activity"/>
    <property type="evidence" value="ECO:0007669"/>
    <property type="project" value="TreeGrafter"/>
</dbReference>
<feature type="transmembrane region" description="Helical" evidence="7">
    <location>
        <begin position="306"/>
        <end position="325"/>
    </location>
</feature>
<keyword evidence="3" id="KW-0813">Transport</keyword>
<evidence type="ECO:0000256" key="5">
    <source>
        <dbReference type="ARBA" id="ARBA00022989"/>
    </source>
</evidence>
<evidence type="ECO:0000259" key="8">
    <source>
        <dbReference type="PROSITE" id="PS50850"/>
    </source>
</evidence>
<dbReference type="InterPro" id="IPR045263">
    <property type="entry name" value="GLUT"/>
</dbReference>
<protein>
    <submittedName>
        <fullName evidence="9">Putative metabolite transport protein</fullName>
    </submittedName>
</protein>
<feature type="transmembrane region" description="Helical" evidence="7">
    <location>
        <begin position="51"/>
        <end position="73"/>
    </location>
</feature>
<keyword evidence="4 7" id="KW-0812">Transmembrane</keyword>
<keyword evidence="10" id="KW-1185">Reference proteome</keyword>
<evidence type="ECO:0000256" key="7">
    <source>
        <dbReference type="SAM" id="Phobius"/>
    </source>
</evidence>
<dbReference type="STRING" id="1198029.A0A1U7LS14"/>
<feature type="transmembrane region" description="Helical" evidence="7">
    <location>
        <begin position="395"/>
        <end position="418"/>
    </location>
</feature>
<dbReference type="InterPro" id="IPR020846">
    <property type="entry name" value="MFS_dom"/>
</dbReference>
<feature type="domain" description="Major facilitator superfamily (MFS) profile" evidence="8">
    <location>
        <begin position="1"/>
        <end position="422"/>
    </location>
</feature>
<feature type="transmembrane region" description="Helical" evidence="7">
    <location>
        <begin position="169"/>
        <end position="188"/>
    </location>
</feature>
<dbReference type="EMBL" id="LXFE01000420">
    <property type="protein sequence ID" value="OLL25373.1"/>
    <property type="molecule type" value="Genomic_DNA"/>
</dbReference>
<dbReference type="Proteomes" id="UP000186594">
    <property type="component" value="Unassembled WGS sequence"/>
</dbReference>
<feature type="transmembrane region" description="Helical" evidence="7">
    <location>
        <begin position="80"/>
        <end position="99"/>
    </location>
</feature>
<dbReference type="PROSITE" id="PS50850">
    <property type="entry name" value="MFS"/>
    <property type="match status" value="1"/>
</dbReference>
<dbReference type="Pfam" id="PF00083">
    <property type="entry name" value="Sugar_tr"/>
    <property type="match status" value="1"/>
</dbReference>
<dbReference type="OrthoDB" id="4540492at2759"/>
<dbReference type="PANTHER" id="PTHR23503">
    <property type="entry name" value="SOLUTE CARRIER FAMILY 2"/>
    <property type="match status" value="1"/>
</dbReference>
<evidence type="ECO:0000256" key="6">
    <source>
        <dbReference type="ARBA" id="ARBA00023136"/>
    </source>
</evidence>
<dbReference type="InterPro" id="IPR003663">
    <property type="entry name" value="Sugar/inositol_transpt"/>
</dbReference>
<accession>A0A1U7LS14</accession>
<feature type="transmembrane region" description="Helical" evidence="7">
    <location>
        <begin position="331"/>
        <end position="356"/>
    </location>
</feature>
<dbReference type="PRINTS" id="PR00171">
    <property type="entry name" value="SUGRTRNSPORT"/>
</dbReference>
<evidence type="ECO:0000313" key="10">
    <source>
        <dbReference type="Proteomes" id="UP000186594"/>
    </source>
</evidence>
<keyword evidence="5 7" id="KW-1133">Transmembrane helix</keyword>
<evidence type="ECO:0000313" key="9">
    <source>
        <dbReference type="EMBL" id="OLL25373.1"/>
    </source>
</evidence>
<evidence type="ECO:0000256" key="1">
    <source>
        <dbReference type="ARBA" id="ARBA00004141"/>
    </source>
</evidence>
<evidence type="ECO:0000256" key="3">
    <source>
        <dbReference type="ARBA" id="ARBA00022448"/>
    </source>
</evidence>
<reference evidence="9 10" key="1">
    <citation type="submission" date="2016-04" db="EMBL/GenBank/DDBJ databases">
        <title>Evolutionary innovation and constraint leading to complex multicellularity in the Ascomycota.</title>
        <authorList>
            <person name="Cisse O."/>
            <person name="Nguyen A."/>
            <person name="Hewitt D.A."/>
            <person name="Jedd G."/>
            <person name="Stajich J.E."/>
        </authorList>
    </citation>
    <scope>NUCLEOTIDE SEQUENCE [LARGE SCALE GENOMIC DNA]</scope>
    <source>
        <strain evidence="9 10">DAH-3</strain>
    </source>
</reference>
<organism evidence="9 10">
    <name type="scientific">Neolecta irregularis (strain DAH-3)</name>
    <dbReference type="NCBI Taxonomy" id="1198029"/>
    <lineage>
        <taxon>Eukaryota</taxon>
        <taxon>Fungi</taxon>
        <taxon>Dikarya</taxon>
        <taxon>Ascomycota</taxon>
        <taxon>Taphrinomycotina</taxon>
        <taxon>Neolectales</taxon>
        <taxon>Neolectaceae</taxon>
        <taxon>Neolecta</taxon>
    </lineage>
</organism>
<sequence length="474" mass="51259">MEFISYVFWAMRILYPKGEMNTPEAVVSCGKSYELTTGLITPCIDMSRNDYALATSIYAIGGLIGAVGAGTLARRGPRTAMLWNTIPGISGPLLMALATNKAMLITGRLISGLQSGVAMVVGPIYLSEISPKNIAGPLGIMSQLTCVIGILFTQILASCMSTIPLWRVLFGLGAYIQIIQTILLFWVVESPKFLFNSYDADSAEAILYTTRTNTSNDKNDNHVESLNELTWTVFSQWRKAFGAILVLMLSQQFCGINVVIFYSTTTLSALFGEFAKYLSVIIQIVNFFTTLAAAIFVNRIGRKKPLITSIFGMGTCSIFMCIGIVRNMQLLTAIGAILFVASFGFGLGPMPFAMAVEMVSGAEQISRIAPSFGIAVNLMATFVVAYAFPALQAAMGGYVFVIFASISFVACGINMLFVPETSRKTNAREVWTDNRGNLRLKAAAVINVSQGSLIRDRTPSTIGSNAVTDLNSKL</sequence>
<comment type="similarity">
    <text evidence="2">Belongs to the major facilitator superfamily. Sugar transporter (TC 2.A.1.1) family.</text>
</comment>
<dbReference type="InterPro" id="IPR005828">
    <property type="entry name" value="MFS_sugar_transport-like"/>
</dbReference>